<dbReference type="Proteomes" id="UP001239111">
    <property type="component" value="Chromosome 2"/>
</dbReference>
<evidence type="ECO:0000313" key="1">
    <source>
        <dbReference type="EMBL" id="KAJ8676761.1"/>
    </source>
</evidence>
<accession>A0ACC2P007</accession>
<proteinExistence type="predicted"/>
<gene>
    <name evidence="1" type="ORF">QAD02_012548</name>
</gene>
<keyword evidence="2" id="KW-1185">Reference proteome</keyword>
<dbReference type="EMBL" id="CM056742">
    <property type="protein sequence ID" value="KAJ8676761.1"/>
    <property type="molecule type" value="Genomic_DNA"/>
</dbReference>
<reference evidence="1" key="1">
    <citation type="submission" date="2023-04" db="EMBL/GenBank/DDBJ databases">
        <title>A chromosome-level genome assembly of the parasitoid wasp Eretmocerus hayati.</title>
        <authorList>
            <person name="Zhong Y."/>
            <person name="Liu S."/>
            <person name="Liu Y."/>
        </authorList>
    </citation>
    <scope>NUCLEOTIDE SEQUENCE</scope>
    <source>
        <strain evidence="1">ZJU_SS_LIU_2023</strain>
    </source>
</reference>
<protein>
    <submittedName>
        <fullName evidence="1">Uncharacterized protein</fullName>
    </submittedName>
</protein>
<name>A0ACC2P007_9HYME</name>
<evidence type="ECO:0000313" key="2">
    <source>
        <dbReference type="Proteomes" id="UP001239111"/>
    </source>
</evidence>
<sequence length="128" mass="13278">MCMQASATSRTLPAGCIQAQRTALRCRSCISHASARSAAAMVQASSSSCGKRHESETAGGRRASARGAAMRCSASRPVMSGWCEPVCRASLSLQAAPSGSSRRVLSHESLLVHKCFGLAAVRANRAGL</sequence>
<comment type="caution">
    <text evidence="1">The sequence shown here is derived from an EMBL/GenBank/DDBJ whole genome shotgun (WGS) entry which is preliminary data.</text>
</comment>
<organism evidence="1 2">
    <name type="scientific">Eretmocerus hayati</name>
    <dbReference type="NCBI Taxonomy" id="131215"/>
    <lineage>
        <taxon>Eukaryota</taxon>
        <taxon>Metazoa</taxon>
        <taxon>Ecdysozoa</taxon>
        <taxon>Arthropoda</taxon>
        <taxon>Hexapoda</taxon>
        <taxon>Insecta</taxon>
        <taxon>Pterygota</taxon>
        <taxon>Neoptera</taxon>
        <taxon>Endopterygota</taxon>
        <taxon>Hymenoptera</taxon>
        <taxon>Apocrita</taxon>
        <taxon>Proctotrupomorpha</taxon>
        <taxon>Chalcidoidea</taxon>
        <taxon>Aphelinidae</taxon>
        <taxon>Aphelininae</taxon>
        <taxon>Eretmocerus</taxon>
    </lineage>
</organism>